<protein>
    <submittedName>
        <fullName evidence="7">Putative membrane protein</fullName>
    </submittedName>
</protein>
<dbReference type="EMBL" id="MVIC01000006">
    <property type="protein sequence ID" value="ORB16751.1"/>
    <property type="molecule type" value="Genomic_DNA"/>
</dbReference>
<evidence type="ECO:0000256" key="6">
    <source>
        <dbReference type="SAM" id="Phobius"/>
    </source>
</evidence>
<reference evidence="7" key="3">
    <citation type="submission" date="2020-02" db="EMBL/GenBank/DDBJ databases">
        <authorList>
            <person name="Matsumoto Y."/>
            <person name="Motooka D."/>
            <person name="Nakamura S."/>
        </authorList>
    </citation>
    <scope>NUCLEOTIDE SEQUENCE</scope>
    <source>
        <strain evidence="7">JCM 16367</strain>
    </source>
</reference>
<comment type="similarity">
    <text evidence="2">Belongs to the TerC family.</text>
</comment>
<reference evidence="7 10" key="2">
    <citation type="journal article" date="2019" name="Emerg. Microbes Infect.">
        <title>Comprehensive subspecies identification of 175 nontuberculous mycobacteria species based on 7547 genomic profiles.</title>
        <authorList>
            <person name="Matsumoto Y."/>
            <person name="Kinjo T."/>
            <person name="Motooka D."/>
            <person name="Nabeya D."/>
            <person name="Jung N."/>
            <person name="Uechi K."/>
            <person name="Horii T."/>
            <person name="Iida T."/>
            <person name="Fujita J."/>
            <person name="Nakamura S."/>
        </authorList>
    </citation>
    <scope>NUCLEOTIDE SEQUENCE [LARGE SCALE GENOMIC DNA]</scope>
    <source>
        <strain evidence="7 10">JCM 16367</strain>
    </source>
</reference>
<dbReference type="Proteomes" id="UP000192374">
    <property type="component" value="Unassembled WGS sequence"/>
</dbReference>
<evidence type="ECO:0000256" key="1">
    <source>
        <dbReference type="ARBA" id="ARBA00004141"/>
    </source>
</evidence>
<evidence type="ECO:0000256" key="2">
    <source>
        <dbReference type="ARBA" id="ARBA00007511"/>
    </source>
</evidence>
<comment type="subcellular location">
    <subcellularLocation>
        <location evidence="1">Membrane</location>
        <topology evidence="1">Multi-pass membrane protein</topology>
    </subcellularLocation>
</comment>
<dbReference type="AlphaFoldDB" id="A0A7I7PHQ3"/>
<evidence type="ECO:0000313" key="7">
    <source>
        <dbReference type="EMBL" id="BBY08091.1"/>
    </source>
</evidence>
<keyword evidence="5 6" id="KW-0472">Membrane</keyword>
<dbReference type="InterPro" id="IPR005496">
    <property type="entry name" value="Integral_membrane_TerC"/>
</dbReference>
<dbReference type="OrthoDB" id="5242957at2"/>
<dbReference type="Proteomes" id="UP000466894">
    <property type="component" value="Chromosome"/>
</dbReference>
<name>A0A7I7PHQ3_9MYCO</name>
<dbReference type="PANTHER" id="PTHR30238">
    <property type="entry name" value="MEMBRANE BOUND PREDICTED REDOX MODULATOR"/>
    <property type="match status" value="1"/>
</dbReference>
<evidence type="ECO:0000313" key="9">
    <source>
        <dbReference type="Proteomes" id="UP000192374"/>
    </source>
</evidence>
<dbReference type="KEGG" id="mnv:MNVI_34090"/>
<dbReference type="PANTHER" id="PTHR30238:SF0">
    <property type="entry name" value="THYLAKOID MEMBRANE PROTEIN TERC, CHLOROPLASTIC"/>
    <property type="match status" value="1"/>
</dbReference>
<feature type="transmembrane region" description="Helical" evidence="6">
    <location>
        <begin position="190"/>
        <end position="210"/>
    </location>
</feature>
<dbReference type="Pfam" id="PF03741">
    <property type="entry name" value="TerC"/>
    <property type="match status" value="1"/>
</dbReference>
<dbReference type="GO" id="GO:0016020">
    <property type="term" value="C:membrane"/>
    <property type="evidence" value="ECO:0007669"/>
    <property type="project" value="UniProtKB-SubCell"/>
</dbReference>
<feature type="transmembrane region" description="Helical" evidence="6">
    <location>
        <begin position="38"/>
        <end position="59"/>
    </location>
</feature>
<dbReference type="EMBL" id="AP022583">
    <property type="protein sequence ID" value="BBY08091.1"/>
    <property type="molecule type" value="Genomic_DNA"/>
</dbReference>
<evidence type="ECO:0000313" key="10">
    <source>
        <dbReference type="Proteomes" id="UP000466894"/>
    </source>
</evidence>
<organism evidence="7 10">
    <name type="scientific">Mycobacterium noviomagense</name>
    <dbReference type="NCBI Taxonomy" id="459858"/>
    <lineage>
        <taxon>Bacteria</taxon>
        <taxon>Bacillati</taxon>
        <taxon>Actinomycetota</taxon>
        <taxon>Actinomycetes</taxon>
        <taxon>Mycobacteriales</taxon>
        <taxon>Mycobacteriaceae</taxon>
        <taxon>Mycobacterium</taxon>
    </lineage>
</organism>
<evidence type="ECO:0000256" key="3">
    <source>
        <dbReference type="ARBA" id="ARBA00022692"/>
    </source>
</evidence>
<feature type="transmembrane region" description="Helical" evidence="6">
    <location>
        <begin position="222"/>
        <end position="244"/>
    </location>
</feature>
<dbReference type="NCBIfam" id="TIGR03718">
    <property type="entry name" value="R_switched_Alx"/>
    <property type="match status" value="1"/>
</dbReference>
<reference evidence="8 9" key="1">
    <citation type="submission" date="2017-02" db="EMBL/GenBank/DDBJ databases">
        <title>The new phylogeny of genus Mycobacterium.</title>
        <authorList>
            <person name="Tortoli E."/>
            <person name="Trovato A."/>
            <person name="Cirillo D.M."/>
        </authorList>
    </citation>
    <scope>NUCLEOTIDE SEQUENCE [LARGE SCALE GENOMIC DNA]</scope>
    <source>
        <strain evidence="8 9">DSM 45145</strain>
    </source>
</reference>
<keyword evidence="4 6" id="KW-1133">Transmembrane helix</keyword>
<feature type="transmembrane region" description="Helical" evidence="6">
    <location>
        <begin position="103"/>
        <end position="125"/>
    </location>
</feature>
<feature type="transmembrane region" description="Helical" evidence="6">
    <location>
        <begin position="293"/>
        <end position="317"/>
    </location>
</feature>
<evidence type="ECO:0000256" key="4">
    <source>
        <dbReference type="ARBA" id="ARBA00022989"/>
    </source>
</evidence>
<feature type="transmembrane region" description="Helical" evidence="6">
    <location>
        <begin position="251"/>
        <end position="273"/>
    </location>
</feature>
<sequence>MGVSGLVWALTIAIIVGLALFDYFFHVRRPHIPTVRDAAIWSTAYIGAAFVFGAAVVMLGGTTMGIEYFACYLSNQALSVDNLFVFLVIMASFGVPRVAQQKVLLFGIVFALIARTGFIVLGAALVRIFDWAFYLFAVLLLVTAVLLAKPEATERRTADTLAIRVAKRFLRTSDNYDHDRLFIVESGRRVMTPMLLVMTALGGTDLLFAFDSVPALFGLTRNVYLIFAATSLSLLGLRQLYFLIDGLLYRLVYLSYGLALILAFIGVKLMLQALRENNVPFVNGGKSVPGVELSTTVSLTVIIAILVVTTVLSLLSARGRAQNAVARARRHAIEYLDQRYESDPVERQKIFDRLLDEENQIHALPSKYREKVSNDDDLMQLLRQAHQAHDAHNAR</sequence>
<accession>A0A7I7PHQ3</accession>
<dbReference type="RefSeq" id="WP_083086468.1">
    <property type="nucleotide sequence ID" value="NZ_AP022583.1"/>
</dbReference>
<evidence type="ECO:0000313" key="8">
    <source>
        <dbReference type="EMBL" id="ORB16751.1"/>
    </source>
</evidence>
<dbReference type="InterPro" id="IPR022369">
    <property type="entry name" value="Integral_membrane_TerC_rswitch"/>
</dbReference>
<keyword evidence="9" id="KW-1185">Reference proteome</keyword>
<feature type="transmembrane region" description="Helical" evidence="6">
    <location>
        <begin position="6"/>
        <end position="26"/>
    </location>
</feature>
<evidence type="ECO:0000256" key="5">
    <source>
        <dbReference type="ARBA" id="ARBA00023136"/>
    </source>
</evidence>
<gene>
    <name evidence="8" type="ORF">BST37_05500</name>
    <name evidence="7" type="ORF">MNVI_34090</name>
</gene>
<feature type="transmembrane region" description="Helical" evidence="6">
    <location>
        <begin position="131"/>
        <end position="148"/>
    </location>
</feature>
<feature type="transmembrane region" description="Helical" evidence="6">
    <location>
        <begin position="79"/>
        <end position="96"/>
    </location>
</feature>
<keyword evidence="3 6" id="KW-0812">Transmembrane</keyword>
<proteinExistence type="inferred from homology"/>